<keyword evidence="2 5" id="KW-0489">Methyltransferase</keyword>
<reference evidence="5 6" key="1">
    <citation type="submission" date="2020-02" db="EMBL/GenBank/DDBJ databases">
        <authorList>
            <person name="Hogendoorn C."/>
        </authorList>
    </citation>
    <scope>NUCLEOTIDE SEQUENCE [LARGE SCALE GENOMIC DNA]</scope>
    <source>
        <strain evidence="5">METHB21</strain>
    </source>
</reference>
<keyword evidence="3" id="KW-0808">Transferase</keyword>
<dbReference type="GO" id="GO:0003677">
    <property type="term" value="F:DNA binding"/>
    <property type="evidence" value="ECO:0007669"/>
    <property type="project" value="InterPro"/>
</dbReference>
<proteinExistence type="inferred from homology"/>
<protein>
    <submittedName>
        <fullName evidence="5">DNA methylase</fullName>
    </submittedName>
</protein>
<dbReference type="EMBL" id="CADCXN010000101">
    <property type="protein sequence ID" value="CAA9892389.1"/>
    <property type="molecule type" value="Genomic_DNA"/>
</dbReference>
<dbReference type="GO" id="GO:0032259">
    <property type="term" value="P:methylation"/>
    <property type="evidence" value="ECO:0007669"/>
    <property type="project" value="UniProtKB-KW"/>
</dbReference>
<dbReference type="InterPro" id="IPR029063">
    <property type="entry name" value="SAM-dependent_MTases_sf"/>
</dbReference>
<accession>A0A8S0Y6X2</accession>
<evidence type="ECO:0000313" key="5">
    <source>
        <dbReference type="EMBL" id="CAA9892389.1"/>
    </source>
</evidence>
<dbReference type="PROSITE" id="PS00092">
    <property type="entry name" value="N6_MTASE"/>
    <property type="match status" value="1"/>
</dbReference>
<name>A0A8S0Y6X2_9GAMM</name>
<gene>
    <name evidence="5" type="ORF">METHB2_690009</name>
</gene>
<sequence length="931" mass="105909">MSDLYDYQTENSGPVECLGQTFPNEQARRDYFLAELAKKLKDPEFRKIEGFPLGNDEDILKLSDPPYYTACPNPWLAKFIAEWEAQKPEQPADYHYHREPFAADVSEGKNDPIYNAHSYHTKVPHKAIMRYILHYTQPGDLIYDGFCGTGMTGVAAQMCGDRAVVESMGFRILADGTILEEVAEDNKTIWAAHSKLGSRHAILNDLAPAATFISYNYISSVDVLSLKDGAENILPELEKKIGWMWKTSGGSQFGKINYTVWSEVYSCPQCSGEITYYDTAFKKKGASTEYHEVFDCPHCQALCAKSPSKKSGANKLERVWESIIDPFTGNLRKTQKRIPVLINYSIGKKRFEKRVDAKDIDTLNRAKQLNNTSNIPIARMPSGDEARRNDDEGITHVHHFYTERVLASVGEYINLAKNQPQLAFLLGSVLPKLTIMNRYMPQHGGRALVGPMANTLYVPPVSVENNVLDQLSFQLKKIVGALNSKSGPIISTQAMQTVQIPDESVDYIFLDPPFGANIMYSELSYLREAWLKVFTNSQPEAIENKTQGKGIDEYRALMTSCFGEAYRILKPGRWMTVEFSNTKASVWNSIQTALSECGFVVASVAALDKTRGGLHAMLGVTAVKQDLVISAYKPNGGFEERFAQEAQTEEGIWDFVHTHLKYLPIVKRQGSILQNIPERNPRILFDQLIAYYVRRGPPVPISSQEFQAGLKQIFREEDDMIFLENQHAEYIRQKAISGHTPQMNLFVCDESSAIAWLRFRLKSKPQAYNDIQPDFMPLLSHLNKNERDLINLELLLPQNFLCYDGKELVPEQIHVYLSSNWKECRNLSKDDASLKAKAYNRWYVPDPNKAGDLEKLREKALLKEFDNYKEAKKKLKIFRLEAVRAGFKDAWSKKDYQTIINMAQKIPDDVLQEDEKLLLWYDQALTRLESQ</sequence>
<evidence type="ECO:0000256" key="3">
    <source>
        <dbReference type="ARBA" id="ARBA00022679"/>
    </source>
</evidence>
<comment type="caution">
    <text evidence="5">The sequence shown here is derived from an EMBL/GenBank/DDBJ whole genome shotgun (WGS) entry which is preliminary data.</text>
</comment>
<dbReference type="Proteomes" id="UP000494216">
    <property type="component" value="Unassembled WGS sequence"/>
</dbReference>
<dbReference type="RefSeq" id="WP_174627169.1">
    <property type="nucleotide sequence ID" value="NZ_CADCXN010000101.1"/>
</dbReference>
<feature type="domain" description="DNA methylase N-4/N-6" evidence="4">
    <location>
        <begin position="109"/>
        <end position="162"/>
    </location>
</feature>
<dbReference type="AlphaFoldDB" id="A0A8S0Y6X2"/>
<comment type="similarity">
    <text evidence="1">Belongs to the N(4)/N(6)-methyltransferase family.</text>
</comment>
<dbReference type="GO" id="GO:0008170">
    <property type="term" value="F:N-methyltransferase activity"/>
    <property type="evidence" value="ECO:0007669"/>
    <property type="project" value="InterPro"/>
</dbReference>
<dbReference type="InterPro" id="IPR002052">
    <property type="entry name" value="DNA_methylase_N6_adenine_CS"/>
</dbReference>
<dbReference type="SUPFAM" id="SSF53335">
    <property type="entry name" value="S-adenosyl-L-methionine-dependent methyltransferases"/>
    <property type="match status" value="2"/>
</dbReference>
<dbReference type="Pfam" id="PF01555">
    <property type="entry name" value="N6_N4_Mtase"/>
    <property type="match status" value="1"/>
</dbReference>
<dbReference type="InterPro" id="IPR002941">
    <property type="entry name" value="DNA_methylase_N4/N6"/>
</dbReference>
<evidence type="ECO:0000313" key="6">
    <source>
        <dbReference type="Proteomes" id="UP000494216"/>
    </source>
</evidence>
<organism evidence="5 6">
    <name type="scientific">Candidatus Methylobacter favarea</name>
    <dbReference type="NCBI Taxonomy" id="2707345"/>
    <lineage>
        <taxon>Bacteria</taxon>
        <taxon>Pseudomonadati</taxon>
        <taxon>Pseudomonadota</taxon>
        <taxon>Gammaproteobacteria</taxon>
        <taxon>Methylococcales</taxon>
        <taxon>Methylococcaceae</taxon>
        <taxon>Methylobacter</taxon>
    </lineage>
</organism>
<evidence type="ECO:0000259" key="4">
    <source>
        <dbReference type="Pfam" id="PF01555"/>
    </source>
</evidence>
<dbReference type="Gene3D" id="3.40.50.150">
    <property type="entry name" value="Vaccinia Virus protein VP39"/>
    <property type="match status" value="2"/>
</dbReference>
<keyword evidence="6" id="KW-1185">Reference proteome</keyword>
<evidence type="ECO:0000256" key="2">
    <source>
        <dbReference type="ARBA" id="ARBA00022603"/>
    </source>
</evidence>
<evidence type="ECO:0000256" key="1">
    <source>
        <dbReference type="ARBA" id="ARBA00006594"/>
    </source>
</evidence>